<organism evidence="3 4">
    <name type="scientific">Tetradesmus obliquus</name>
    <name type="common">Green alga</name>
    <name type="synonym">Acutodesmus obliquus</name>
    <dbReference type="NCBI Taxonomy" id="3088"/>
    <lineage>
        <taxon>Eukaryota</taxon>
        <taxon>Viridiplantae</taxon>
        <taxon>Chlorophyta</taxon>
        <taxon>core chlorophytes</taxon>
        <taxon>Chlorophyceae</taxon>
        <taxon>CS clade</taxon>
        <taxon>Sphaeropleales</taxon>
        <taxon>Scenedesmaceae</taxon>
        <taxon>Tetradesmus</taxon>
    </lineage>
</organism>
<feature type="transmembrane region" description="Helical" evidence="2">
    <location>
        <begin position="349"/>
        <end position="368"/>
    </location>
</feature>
<feature type="compositionally biased region" description="Basic and acidic residues" evidence="1">
    <location>
        <begin position="1"/>
        <end position="10"/>
    </location>
</feature>
<feature type="compositionally biased region" description="Low complexity" evidence="1">
    <location>
        <begin position="33"/>
        <end position="51"/>
    </location>
</feature>
<dbReference type="EMBL" id="FNXT01001257">
    <property type="protein sequence ID" value="SZX76393.1"/>
    <property type="molecule type" value="Genomic_DNA"/>
</dbReference>
<keyword evidence="2" id="KW-0812">Transmembrane</keyword>
<feature type="compositionally biased region" description="Polar residues" evidence="1">
    <location>
        <begin position="11"/>
        <end position="30"/>
    </location>
</feature>
<feature type="region of interest" description="Disordered" evidence="1">
    <location>
        <begin position="1"/>
        <end position="51"/>
    </location>
</feature>
<protein>
    <submittedName>
        <fullName evidence="3">Uncharacterized protein</fullName>
    </submittedName>
</protein>
<evidence type="ECO:0000313" key="4">
    <source>
        <dbReference type="Proteomes" id="UP000256970"/>
    </source>
</evidence>
<name>A0A383WGK2_TETOB</name>
<reference evidence="3 4" key="1">
    <citation type="submission" date="2016-10" db="EMBL/GenBank/DDBJ databases">
        <authorList>
            <person name="Cai Z."/>
        </authorList>
    </citation>
    <scope>NUCLEOTIDE SEQUENCE [LARGE SCALE GENOMIC DNA]</scope>
</reference>
<dbReference type="Proteomes" id="UP000256970">
    <property type="component" value="Unassembled WGS sequence"/>
</dbReference>
<feature type="transmembrane region" description="Helical" evidence="2">
    <location>
        <begin position="413"/>
        <end position="433"/>
    </location>
</feature>
<evidence type="ECO:0000256" key="1">
    <source>
        <dbReference type="SAM" id="MobiDB-lite"/>
    </source>
</evidence>
<accession>A0A383WGK2</accession>
<feature type="transmembrane region" description="Helical" evidence="2">
    <location>
        <begin position="280"/>
        <end position="298"/>
    </location>
</feature>
<sequence>MPAGQKHGENDGTQCTSGNNSSDSPDTATQLEAAADQQQRQQQPTSPAAAAASDAVALRSKTTAAVQTDSRIGLSWIQRWMQQPPPPQQQRSQLLNWRLTFRHPDVELSYWQQRCEQRLMLLDKLVMFQNMLVLLNVASSRPAKLDCALHAVSLLLLLAQGAVMARGAERYVRHRPRLILLQRLWRAVLRLQQLHPAAAAAALVAAADATAQACAGTAASAADHAPAAAAAAAAAAFQQDAGLDSSPWQLFFDSALVASGVAPAWAYAWAYQTPFGTAPLLQICCLLLVLAAEAGRLLQLLAAPQLQHCIAATYNAASGISNLLLLPLLPVAGMPAAGACPALPALPVLLWLQLFWAMAAPMYVLYCFERSSKVWFWLQRLAAMPAVPDDLASEAQQLLRQVRPRRAVLRHALLLLLLAALTWQACELAYWLLPHQLLQPLLRTWY</sequence>
<feature type="transmembrane region" description="Helical" evidence="2">
    <location>
        <begin position="310"/>
        <end position="329"/>
    </location>
</feature>
<dbReference type="AlphaFoldDB" id="A0A383WGK2"/>
<gene>
    <name evidence="3" type="ORF">BQ4739_LOCUS16781</name>
</gene>
<keyword evidence="2" id="KW-0472">Membrane</keyword>
<proteinExistence type="predicted"/>
<evidence type="ECO:0000313" key="3">
    <source>
        <dbReference type="EMBL" id="SZX76393.1"/>
    </source>
</evidence>
<keyword evidence="2" id="KW-1133">Transmembrane helix</keyword>
<keyword evidence="4" id="KW-1185">Reference proteome</keyword>
<evidence type="ECO:0000256" key="2">
    <source>
        <dbReference type="SAM" id="Phobius"/>
    </source>
</evidence>